<dbReference type="AlphaFoldDB" id="A0A3D9RKU0"/>
<keyword evidence="1" id="KW-0472">Membrane</keyword>
<evidence type="ECO:0000313" key="3">
    <source>
        <dbReference type="Proteomes" id="UP000256304"/>
    </source>
</evidence>
<name>A0A3D9RKU0_9BACL</name>
<keyword evidence="1" id="KW-0812">Transmembrane</keyword>
<keyword evidence="3" id="KW-1185">Reference proteome</keyword>
<sequence>MLAFSKRKSLVLSTTIMLSILFVSVITVMVWMLYTEQKNAAFDNFRDIGEKLGAQAQVSSSSIDSVAQAYVKSSVL</sequence>
<protein>
    <submittedName>
        <fullName evidence="2">Uncharacterized protein</fullName>
    </submittedName>
</protein>
<dbReference type="EMBL" id="QTTN01000021">
    <property type="protein sequence ID" value="REE80158.1"/>
    <property type="molecule type" value="Genomic_DNA"/>
</dbReference>
<gene>
    <name evidence="2" type="ORF">A8990_1217</name>
</gene>
<reference evidence="2 3" key="1">
    <citation type="submission" date="2018-08" db="EMBL/GenBank/DDBJ databases">
        <title>Genomic Encyclopedia of Type Strains, Phase III (KMG-III): the genomes of soil and plant-associated and newly described type strains.</title>
        <authorList>
            <person name="Whitman W."/>
        </authorList>
    </citation>
    <scope>NUCLEOTIDE SEQUENCE [LARGE SCALE GENOMIC DNA]</scope>
    <source>
        <strain evidence="2 3">CGMCC 1.10966</strain>
    </source>
</reference>
<accession>A0A3D9RKU0</accession>
<evidence type="ECO:0000256" key="1">
    <source>
        <dbReference type="SAM" id="Phobius"/>
    </source>
</evidence>
<keyword evidence="1" id="KW-1133">Transmembrane helix</keyword>
<evidence type="ECO:0000313" key="2">
    <source>
        <dbReference type="EMBL" id="REE80158.1"/>
    </source>
</evidence>
<proteinExistence type="predicted"/>
<feature type="transmembrane region" description="Helical" evidence="1">
    <location>
        <begin position="12"/>
        <end position="34"/>
    </location>
</feature>
<comment type="caution">
    <text evidence="2">The sequence shown here is derived from an EMBL/GenBank/DDBJ whole genome shotgun (WGS) entry which is preliminary data.</text>
</comment>
<dbReference type="Proteomes" id="UP000256304">
    <property type="component" value="Unassembled WGS sequence"/>
</dbReference>
<organism evidence="2 3">
    <name type="scientific">Paenibacillus taihuensis</name>
    <dbReference type="NCBI Taxonomy" id="1156355"/>
    <lineage>
        <taxon>Bacteria</taxon>
        <taxon>Bacillati</taxon>
        <taxon>Bacillota</taxon>
        <taxon>Bacilli</taxon>
        <taxon>Bacillales</taxon>
        <taxon>Paenibacillaceae</taxon>
        <taxon>Paenibacillus</taxon>
    </lineage>
</organism>